<dbReference type="Gene3D" id="3.80.10.10">
    <property type="entry name" value="Ribonuclease Inhibitor"/>
    <property type="match status" value="3"/>
</dbReference>
<comment type="caution">
    <text evidence="8">The sequence shown here is derived from an EMBL/GenBank/DDBJ whole genome shotgun (WGS) entry which is preliminary data.</text>
</comment>
<evidence type="ECO:0000256" key="5">
    <source>
        <dbReference type="SAM" id="Coils"/>
    </source>
</evidence>
<dbReference type="Proteomes" id="UP001293593">
    <property type="component" value="Unassembled WGS sequence"/>
</dbReference>
<dbReference type="GO" id="GO:0005524">
    <property type="term" value="F:ATP binding"/>
    <property type="evidence" value="ECO:0007669"/>
    <property type="project" value="UniProtKB-KW"/>
</dbReference>
<feature type="compositionally biased region" description="Polar residues" evidence="6">
    <location>
        <begin position="1957"/>
        <end position="1972"/>
    </location>
</feature>
<dbReference type="Gene3D" id="3.40.50.300">
    <property type="entry name" value="P-loop containing nucleotide triphosphate hydrolases"/>
    <property type="match status" value="2"/>
</dbReference>
<feature type="coiled-coil region" evidence="5">
    <location>
        <begin position="2427"/>
        <end position="2468"/>
    </location>
</feature>
<keyword evidence="2" id="KW-0547">Nucleotide-binding</keyword>
<dbReference type="PANTHER" id="PTHR33463:SF105">
    <property type="entry name" value="AND NB-ARC DOMAIN DISEASE RESISTANCE PROTEIN, PUTATIVE-RELATED"/>
    <property type="match status" value="1"/>
</dbReference>
<keyword evidence="3" id="KW-0611">Plant defense</keyword>
<feature type="domain" description="AAA+ ATPase" evidence="7">
    <location>
        <begin position="172"/>
        <end position="305"/>
    </location>
</feature>
<dbReference type="SMART" id="SM00382">
    <property type="entry name" value="AAA"/>
    <property type="match status" value="2"/>
</dbReference>
<evidence type="ECO:0000256" key="2">
    <source>
        <dbReference type="ARBA" id="ARBA00022741"/>
    </source>
</evidence>
<sequence>MVGKEFGVNFGAGLAVNIVTAVGRQAQYCYQFNEFFTDLGEEQENLISTRDGMQRQLDKEKANSKEPSGDLKRQLKAANYLIDKVEKLKGEAEAKQSCCFGVFPNYICRYIFGKKARKKTEAMKKLNEKLRQNLLSGYRLSLRYTLPSDDFILFTCAEEAHNKILTALKDDENSKIGLCGMGGCGKTSLLREVQKELQDSKLYKTAFVVVSNPPNYQAIQDSIANWMGLVFETEKNVPDRAVRLSMAFEEDKKYLIFLDDVWEVLNFKAIGIPVGENCKVLLSTRQQHIFDLMKFDAVIYMSLLTKEEAWELFQKHAGEIKEPFQQVAREITDECHRLPVAIKAVASTLRGKDLFAWTEALATLKDRKRPLNIEKGLEDPYRCLKFSFDELKDPEEVSLFLLCALFPNDSEIAIEVLIKFAFGLGIFSDIDSYQRARSKVRTTIDKFEGYCLLLQEGQHVKLHDMFHALALWEAKKKTQVIMGPRQIVTLTQENYWKDTCRLYCHGIEEFPDQLNCPELEILMVSNNGGYSLKLPDMFFKEIIKLKVLAITNTSTVTKPNLLLPQSIEGLKKLRTLCLRGWTLINISMFEKLVMLDTIELVDCVMKELPKELANLKALKLLQVANCQIGGNPYKVLAKCSHLEELYFVENNLPEMVQIGQNVPEFFHQIGFFKELQRYHLEIGGSINTSKDDSTSKLISINNFDSSITNEAFQALPQTLEVLLLEKVQGDCKSIIPDLFPRQGECLNELKEFVLCDSDCIKYLIDTTNDQLHQTRIFFAKLHKLQVEAMQCLEALCCGPPPSSLFEKLKELLITKCSHLASLFTTATAQKMVMLEVLKVIDCGKLMHIIKVENNNEDISAVPVLPNLKQISVKKCKKMKYILPISFASGLLHLDRLEIEDAAKLQYVFGNDDHEKDQNQNQIRIDLSAVKIFKLINLPNIRSICPQNYYMKPLDSPVVRGCPWLSGIIDLDSEVREQDGDEALKQAQLLPMSSGEDFRDGSARNLMDASPRKDYLDSLVRSLHKQKHKLLAKIGEFEPSGDLQQLVKEAQDLIFKVDKLEGKAKTSKSYCSWVCPKWINQYNLGKHFSRMREELKQLNKRLASVSLTPTITYSSFGTFILFESRRMVYENLLTAVKENEINMIGLSGMGGCGKTFLALEVCKVAENLKLFDKVVFVTVSSNPNITTIQDEIASGICLRFESGEYESERAARLYKKLSSGKKFLIALDDIWEVIDLQRVGIPFGENCKLILTTRARHICTMMDCQVDIYLSILNEGEAWALFQTHADMKEDTFKDLSLEFTKECLGLPITIVSVARSLKHKEEVVWKKALKELKGNYASDIDDTMVNPLRCLRLCIQYLPSDDLRSLLLLCSLFPEDSNIPLKVLIKLAYGLGIFEDVDSYASARSKVGAAIRSLLDSGLLLAREGGYIHMHGLVCEVALWVAHKTHVIRRHKLENISSEVTRLYCYNICEFLYQFNLPKLEILFVSNSCARSPEFTDEFFEKMRELKVLAIINTFARGDLNLLLPISIDMLKNLQTLCLNGWILGDMSILGELKMLETIELLSCVIEQLPNGLANLRRLKSLEVSRCSMGRNPLEVLAECSQLEELYFVGNHLYDGMGSDAYYALQLIDRIGSSEVLQRYHLEIGTSRFTLENDSSSKFLSLNDFAIDSLSSKTLQENILAGRLEVFYLNNMKGFLSSIVPDLIPAEGECTSELIELSLCNSENIIWLIDNMHYPLSHDETVFSKLLKLRLSDIAGLEALCHGQPPSGLFETLEELLITGCKRLRSIVSSDMLNLHNLRYLRLRDCGSLEYLFTYSTAQTMVCLEVLKVKDCRILKYIATFEKEEDIFSTTVMFPKLREVSIAGCDMRCIGPASLAGGLSELEILKIKDAPQLEYVFGEYKDGIVQSLKIDLPTLKVFKLTNLPNITSIAPENCNVSCPSLARLHIRGCPNLISTSGLEATKQDSGPPTQLSHPMIEPASNMESNSEPKGLPQDYKSPDKQEARVTMEEERCHDDYAVDKDEKEAGQYKSEKYGIPEDNNRVIEQGAISCVDNRELDKGSLEIEKGSFQNNPALEESKEGTSRLELIEKQPNVKPQLPIALEDQQQDLEEYKAEDSHKVQVAAEVHPQSQKLESNRKIAKVSLHKHSALEEPTVGTSSESQVLIDKQPQIMKDPQQALQEYREELVSSSKQQHQIVEESADFHLMKQDAPHQEILPEDTHNEVQGASDDAVVENQNSLQEKHIYAVGSMNSGESSSEIVKGSAHKDPAVEESTVGSSSQVKIELSQVAVDPQQVLEEYKVSLPLPVDPTVLSPITSITTTSSSTNQHPPSEEFVDFHDLFKIKETWAHLLEEAFVKYPHLWEWKLSQKTLRICQVGYESLADMLAFLKSETPKTMNDSKMEEFENLYYEVEYFGFDKMWLTSIRQRVMDMQADHNNKLKQLDQLESQISNLEEQLSDARASLASVKDDLSKPGHVFGF</sequence>
<dbReference type="InterPro" id="IPR057135">
    <property type="entry name" value="At4g27190-like_LRR"/>
</dbReference>
<evidence type="ECO:0000259" key="7">
    <source>
        <dbReference type="SMART" id="SM00382"/>
    </source>
</evidence>
<evidence type="ECO:0000256" key="6">
    <source>
        <dbReference type="SAM" id="MobiDB-lite"/>
    </source>
</evidence>
<comment type="similarity">
    <text evidence="1">Belongs to the disease resistance NB-LRR family.</text>
</comment>
<feature type="region of interest" description="Disordered" evidence="6">
    <location>
        <begin position="1957"/>
        <end position="1997"/>
    </location>
</feature>
<keyword evidence="9" id="KW-1185">Reference proteome</keyword>
<feature type="domain" description="AAA+ ATPase" evidence="7">
    <location>
        <begin position="1139"/>
        <end position="1291"/>
    </location>
</feature>
<dbReference type="InterPro" id="IPR002182">
    <property type="entry name" value="NB-ARC"/>
</dbReference>
<organism evidence="8 9">
    <name type="scientific">Acacia crassicarpa</name>
    <name type="common">northern wattle</name>
    <dbReference type="NCBI Taxonomy" id="499986"/>
    <lineage>
        <taxon>Eukaryota</taxon>
        <taxon>Viridiplantae</taxon>
        <taxon>Streptophyta</taxon>
        <taxon>Embryophyta</taxon>
        <taxon>Tracheophyta</taxon>
        <taxon>Spermatophyta</taxon>
        <taxon>Magnoliopsida</taxon>
        <taxon>eudicotyledons</taxon>
        <taxon>Gunneridae</taxon>
        <taxon>Pentapetalae</taxon>
        <taxon>rosids</taxon>
        <taxon>fabids</taxon>
        <taxon>Fabales</taxon>
        <taxon>Fabaceae</taxon>
        <taxon>Caesalpinioideae</taxon>
        <taxon>mimosoid clade</taxon>
        <taxon>Acacieae</taxon>
        <taxon>Acacia</taxon>
    </lineage>
</organism>
<dbReference type="InterPro" id="IPR050905">
    <property type="entry name" value="Plant_NBS-LRR"/>
</dbReference>
<dbReference type="Gene3D" id="1.10.8.430">
    <property type="entry name" value="Helical domain of apoptotic protease-activating factors"/>
    <property type="match status" value="2"/>
</dbReference>
<accession>A0AAE1MRY0</accession>
<protein>
    <recommendedName>
        <fullName evidence="7">AAA+ ATPase domain-containing protein</fullName>
    </recommendedName>
</protein>
<dbReference type="Pfam" id="PF23247">
    <property type="entry name" value="LRR_RPS2"/>
    <property type="match status" value="4"/>
</dbReference>
<evidence type="ECO:0000256" key="3">
    <source>
        <dbReference type="ARBA" id="ARBA00022821"/>
    </source>
</evidence>
<evidence type="ECO:0000256" key="1">
    <source>
        <dbReference type="ARBA" id="ARBA00008894"/>
    </source>
</evidence>
<gene>
    <name evidence="8" type="ORF">QN277_018809</name>
</gene>
<dbReference type="InterPro" id="IPR042197">
    <property type="entry name" value="Apaf_helical"/>
</dbReference>
<dbReference type="PANTHER" id="PTHR33463">
    <property type="entry name" value="NB-ARC DOMAIN-CONTAINING PROTEIN-RELATED"/>
    <property type="match status" value="1"/>
</dbReference>
<dbReference type="InterPro" id="IPR003593">
    <property type="entry name" value="AAA+_ATPase"/>
</dbReference>
<dbReference type="GO" id="GO:0043531">
    <property type="term" value="F:ADP binding"/>
    <property type="evidence" value="ECO:0007669"/>
    <property type="project" value="InterPro"/>
</dbReference>
<dbReference type="GO" id="GO:0006952">
    <property type="term" value="P:defense response"/>
    <property type="evidence" value="ECO:0007669"/>
    <property type="project" value="UniProtKB-KW"/>
</dbReference>
<dbReference type="PRINTS" id="PR00364">
    <property type="entry name" value="DISEASERSIST"/>
</dbReference>
<dbReference type="Pfam" id="PF00931">
    <property type="entry name" value="NB-ARC"/>
    <property type="match status" value="2"/>
</dbReference>
<evidence type="ECO:0000313" key="8">
    <source>
        <dbReference type="EMBL" id="KAK4275784.1"/>
    </source>
</evidence>
<dbReference type="InterPro" id="IPR032675">
    <property type="entry name" value="LRR_dom_sf"/>
</dbReference>
<keyword evidence="4" id="KW-0067">ATP-binding</keyword>
<evidence type="ECO:0000313" key="9">
    <source>
        <dbReference type="Proteomes" id="UP001293593"/>
    </source>
</evidence>
<dbReference type="InterPro" id="IPR027417">
    <property type="entry name" value="P-loop_NTPase"/>
</dbReference>
<feature type="region of interest" description="Disordered" evidence="6">
    <location>
        <begin position="2255"/>
        <end position="2274"/>
    </location>
</feature>
<reference evidence="8" key="1">
    <citation type="submission" date="2023-10" db="EMBL/GenBank/DDBJ databases">
        <title>Chromosome-level genome of the transformable northern wattle, Acacia crassicarpa.</title>
        <authorList>
            <person name="Massaro I."/>
            <person name="Sinha N.R."/>
            <person name="Poethig S."/>
            <person name="Leichty A.R."/>
        </authorList>
    </citation>
    <scope>NUCLEOTIDE SEQUENCE</scope>
    <source>
        <strain evidence="8">Acra3RX</strain>
        <tissue evidence="8">Leaf</tissue>
    </source>
</reference>
<dbReference type="EMBL" id="JAWXYG010000004">
    <property type="protein sequence ID" value="KAK4275784.1"/>
    <property type="molecule type" value="Genomic_DNA"/>
</dbReference>
<dbReference type="SUPFAM" id="SSF52540">
    <property type="entry name" value="P-loop containing nucleoside triphosphate hydrolases"/>
    <property type="match status" value="2"/>
</dbReference>
<dbReference type="SUPFAM" id="SSF52058">
    <property type="entry name" value="L domain-like"/>
    <property type="match status" value="2"/>
</dbReference>
<evidence type="ECO:0000256" key="4">
    <source>
        <dbReference type="ARBA" id="ARBA00022840"/>
    </source>
</evidence>
<keyword evidence="5" id="KW-0175">Coiled coil</keyword>
<name>A0AAE1MRY0_9FABA</name>
<proteinExistence type="inferred from homology"/>